<dbReference type="Proteomes" id="UP000289340">
    <property type="component" value="Chromosome 9"/>
</dbReference>
<dbReference type="GO" id="GO:0003700">
    <property type="term" value="F:DNA-binding transcription factor activity"/>
    <property type="evidence" value="ECO:0007669"/>
    <property type="project" value="TreeGrafter"/>
</dbReference>
<gene>
    <name evidence="7" type="ORF">D0Y65_025096</name>
</gene>
<feature type="domain" description="ZF-HD dimerization-type" evidence="6">
    <location>
        <begin position="11"/>
        <end position="60"/>
    </location>
</feature>
<evidence type="ECO:0000256" key="3">
    <source>
        <dbReference type="ARBA" id="ARBA00022723"/>
    </source>
</evidence>
<evidence type="ECO:0000259" key="6">
    <source>
        <dbReference type="PROSITE" id="PS51523"/>
    </source>
</evidence>
<dbReference type="PANTHER" id="PTHR31948">
    <property type="entry name" value="ZINC-FINGER HOMEODOMAIN PROTEIN 2"/>
    <property type="match status" value="1"/>
</dbReference>
<protein>
    <submittedName>
        <fullName evidence="7">Mini zinc finger protein 2</fullName>
    </submittedName>
</protein>
<proteinExistence type="predicted"/>
<evidence type="ECO:0000313" key="7">
    <source>
        <dbReference type="EMBL" id="RZB93587.1"/>
    </source>
</evidence>
<keyword evidence="2" id="KW-0963">Cytoplasm</keyword>
<organism evidence="7 8">
    <name type="scientific">Glycine soja</name>
    <name type="common">Wild soybean</name>
    <dbReference type="NCBI Taxonomy" id="3848"/>
    <lineage>
        <taxon>Eukaryota</taxon>
        <taxon>Viridiplantae</taxon>
        <taxon>Streptophyta</taxon>
        <taxon>Embryophyta</taxon>
        <taxon>Tracheophyta</taxon>
        <taxon>Spermatophyta</taxon>
        <taxon>Magnoliopsida</taxon>
        <taxon>eudicotyledons</taxon>
        <taxon>Gunneridae</taxon>
        <taxon>Pentapetalae</taxon>
        <taxon>rosids</taxon>
        <taxon>fabids</taxon>
        <taxon>Fabales</taxon>
        <taxon>Fabaceae</taxon>
        <taxon>Papilionoideae</taxon>
        <taxon>50 kb inversion clade</taxon>
        <taxon>NPAAA clade</taxon>
        <taxon>indigoferoid/millettioid clade</taxon>
        <taxon>Phaseoleae</taxon>
        <taxon>Glycine</taxon>
        <taxon>Glycine subgen. Soja</taxon>
    </lineage>
</organism>
<dbReference type="EMBL" id="QZWG01000009">
    <property type="protein sequence ID" value="RZB93587.1"/>
    <property type="molecule type" value="Genomic_DNA"/>
</dbReference>
<dbReference type="PROSITE" id="PS51523">
    <property type="entry name" value="ZF_HD_DIMER"/>
    <property type="match status" value="1"/>
</dbReference>
<keyword evidence="8" id="KW-1185">Reference proteome</keyword>
<dbReference type="AlphaFoldDB" id="A0A445J5D0"/>
<sequence>MPRRCPHNTIHRECRRNYACRVGGYILDGCRQFVASGAEGTAAAMTCATCGCHKNFHRREELPHVVCGCNNEA</sequence>
<dbReference type="InterPro" id="IPR006456">
    <property type="entry name" value="ZF_HD_homeobox_Cys/His_dimer"/>
</dbReference>
<evidence type="ECO:0000256" key="2">
    <source>
        <dbReference type="ARBA" id="ARBA00022490"/>
    </source>
</evidence>
<evidence type="ECO:0000256" key="5">
    <source>
        <dbReference type="ARBA" id="ARBA00022833"/>
    </source>
</evidence>
<keyword evidence="4" id="KW-0863">Zinc-finger</keyword>
<keyword evidence="3" id="KW-0479">Metal-binding</keyword>
<evidence type="ECO:0000256" key="4">
    <source>
        <dbReference type="ARBA" id="ARBA00022771"/>
    </source>
</evidence>
<name>A0A445J5D0_GLYSO</name>
<keyword evidence="5" id="KW-0862">Zinc</keyword>
<comment type="caution">
    <text evidence="7">The sequence shown here is derived from an EMBL/GenBank/DDBJ whole genome shotgun (WGS) entry which is preliminary data.</text>
</comment>
<dbReference type="GO" id="GO:0050793">
    <property type="term" value="P:regulation of developmental process"/>
    <property type="evidence" value="ECO:0007669"/>
    <property type="project" value="TreeGrafter"/>
</dbReference>
<comment type="subcellular location">
    <subcellularLocation>
        <location evidence="1">Cytoplasm</location>
    </subcellularLocation>
</comment>
<dbReference type="PANTHER" id="PTHR31948:SF162">
    <property type="entry name" value="MINI ZINC FINGER PROTEIN 2"/>
    <property type="match status" value="1"/>
</dbReference>
<dbReference type="GO" id="GO:0005634">
    <property type="term" value="C:nucleus"/>
    <property type="evidence" value="ECO:0007669"/>
    <property type="project" value="TreeGrafter"/>
</dbReference>
<dbReference type="NCBIfam" id="TIGR01566">
    <property type="entry name" value="ZF_HD_prot_N"/>
    <property type="match status" value="1"/>
</dbReference>
<dbReference type="GO" id="GO:0000976">
    <property type="term" value="F:transcription cis-regulatory region binding"/>
    <property type="evidence" value="ECO:0007669"/>
    <property type="project" value="TreeGrafter"/>
</dbReference>
<reference evidence="7 8" key="1">
    <citation type="submission" date="2018-09" db="EMBL/GenBank/DDBJ databases">
        <title>A high-quality reference genome of wild soybean provides a powerful tool to mine soybean genomes.</title>
        <authorList>
            <person name="Xie M."/>
            <person name="Chung C.Y.L."/>
            <person name="Li M.-W."/>
            <person name="Wong F.-L."/>
            <person name="Chan T.-F."/>
            <person name="Lam H.-M."/>
        </authorList>
    </citation>
    <scope>NUCLEOTIDE SEQUENCE [LARGE SCALE GENOMIC DNA]</scope>
    <source>
        <strain evidence="8">cv. W05</strain>
        <tissue evidence="7">Hypocotyl of etiolated seedlings</tissue>
    </source>
</reference>
<dbReference type="Pfam" id="PF04770">
    <property type="entry name" value="ZF-HD_dimer"/>
    <property type="match status" value="1"/>
</dbReference>
<dbReference type="GO" id="GO:0005737">
    <property type="term" value="C:cytoplasm"/>
    <property type="evidence" value="ECO:0007669"/>
    <property type="project" value="UniProtKB-SubCell"/>
</dbReference>
<accession>A0A445J5D0</accession>
<evidence type="ECO:0000256" key="1">
    <source>
        <dbReference type="ARBA" id="ARBA00004496"/>
    </source>
</evidence>
<dbReference type="GO" id="GO:0008270">
    <property type="term" value="F:zinc ion binding"/>
    <property type="evidence" value="ECO:0007669"/>
    <property type="project" value="UniProtKB-KW"/>
</dbReference>
<evidence type="ECO:0000313" key="8">
    <source>
        <dbReference type="Proteomes" id="UP000289340"/>
    </source>
</evidence>